<gene>
    <name evidence="2" type="ORF">IV203_029667</name>
</gene>
<keyword evidence="3" id="KW-1185">Reference proteome</keyword>
<feature type="compositionally biased region" description="Basic residues" evidence="1">
    <location>
        <begin position="71"/>
        <end position="80"/>
    </location>
</feature>
<evidence type="ECO:0000313" key="3">
    <source>
        <dbReference type="Proteomes" id="UP000693970"/>
    </source>
</evidence>
<dbReference type="Proteomes" id="UP000693970">
    <property type="component" value="Unassembled WGS sequence"/>
</dbReference>
<feature type="region of interest" description="Disordered" evidence="1">
    <location>
        <begin position="379"/>
        <end position="419"/>
    </location>
</feature>
<comment type="caution">
    <text evidence="2">The sequence shown here is derived from an EMBL/GenBank/DDBJ whole genome shotgun (WGS) entry which is preliminary data.</text>
</comment>
<accession>A0A9K3LRI0</accession>
<feature type="compositionally biased region" description="Low complexity" evidence="1">
    <location>
        <begin position="85"/>
        <end position="96"/>
    </location>
</feature>
<feature type="compositionally biased region" description="Basic and acidic residues" evidence="1">
    <location>
        <begin position="408"/>
        <end position="419"/>
    </location>
</feature>
<feature type="region of interest" description="Disordered" evidence="1">
    <location>
        <begin position="1"/>
        <end position="28"/>
    </location>
</feature>
<dbReference type="OrthoDB" id="47361at2759"/>
<proteinExistence type="predicted"/>
<feature type="region of interest" description="Disordered" evidence="1">
    <location>
        <begin position="67"/>
        <end position="99"/>
    </location>
</feature>
<evidence type="ECO:0000313" key="2">
    <source>
        <dbReference type="EMBL" id="KAG7366997.1"/>
    </source>
</evidence>
<organism evidence="2 3">
    <name type="scientific">Nitzschia inconspicua</name>
    <dbReference type="NCBI Taxonomy" id="303405"/>
    <lineage>
        <taxon>Eukaryota</taxon>
        <taxon>Sar</taxon>
        <taxon>Stramenopiles</taxon>
        <taxon>Ochrophyta</taxon>
        <taxon>Bacillariophyta</taxon>
        <taxon>Bacillariophyceae</taxon>
        <taxon>Bacillariophycidae</taxon>
        <taxon>Bacillariales</taxon>
        <taxon>Bacillariaceae</taxon>
        <taxon>Nitzschia</taxon>
    </lineage>
</organism>
<reference evidence="2" key="1">
    <citation type="journal article" date="2021" name="Sci. Rep.">
        <title>Diploid genomic architecture of Nitzschia inconspicua, an elite biomass production diatom.</title>
        <authorList>
            <person name="Oliver A."/>
            <person name="Podell S."/>
            <person name="Pinowska A."/>
            <person name="Traller J.C."/>
            <person name="Smith S.R."/>
            <person name="McClure R."/>
            <person name="Beliaev A."/>
            <person name="Bohutskyi P."/>
            <person name="Hill E.A."/>
            <person name="Rabines A."/>
            <person name="Zheng H."/>
            <person name="Allen L.Z."/>
            <person name="Kuo A."/>
            <person name="Grigoriev I.V."/>
            <person name="Allen A.E."/>
            <person name="Hazlebeck D."/>
            <person name="Allen E.E."/>
        </authorList>
    </citation>
    <scope>NUCLEOTIDE SEQUENCE</scope>
    <source>
        <strain evidence="2">Hildebrandi</strain>
    </source>
</reference>
<dbReference type="EMBL" id="JAGRRH010000007">
    <property type="protein sequence ID" value="KAG7366997.1"/>
    <property type="molecule type" value="Genomic_DNA"/>
</dbReference>
<sequence>MSSSTDGSTQKSSKLGRKGDPRMHRAVTARLEDPNLTLYEALKIGGFDYPTNDDSSLIDSEKVTLGQRKNQLSRRLRLARKQNSDDAASTSAASNSGNIYRNDANIMGMVAGNRQTGTSHSSLGARALQMKRDYDLTLDESDFAAGEAANDINAMMEEQTKRPRIAKNHPDFAPLIVPPASFRGATYFDHAGGGSTPGAAMNMTSPTFESAAGSLMGMSGLGSGPYFNPQFTHAFSVHQQPRASAVAVSSLTSSAQAVGLTLEQLALALSSNTTNLAKLIAETKSGESMTKQQDLALNLFETESKALYTKCMLMSGIDMSLAQPGTPTYMAFAMKAWQAEGKRLQDMMSFAQRESANIDASDLSVGETNGAFKNTAEHVEAREDSAGNDDGSETSNGEKHSHSHSGHHHETAGNLDDHHGCDAQHFHRLGQCGHKAIIHQPKDGVAHIDFIVNDQVECYMGLDSVPFGRSVDSAWPSKSKCRDVEGTTSKTCSKSVLGSANSSEAGGASEPKILKLSEINLQDPEWNYDGGDSVDGGVMGLFKLGGDGSV</sequence>
<protein>
    <submittedName>
        <fullName evidence="2">Uncharacterized protein</fullName>
    </submittedName>
</protein>
<dbReference type="AlphaFoldDB" id="A0A9K3LRI0"/>
<reference evidence="2" key="2">
    <citation type="submission" date="2021-04" db="EMBL/GenBank/DDBJ databases">
        <authorList>
            <person name="Podell S."/>
        </authorList>
    </citation>
    <scope>NUCLEOTIDE SEQUENCE</scope>
    <source>
        <strain evidence="2">Hildebrandi</strain>
    </source>
</reference>
<evidence type="ECO:0000256" key="1">
    <source>
        <dbReference type="SAM" id="MobiDB-lite"/>
    </source>
</evidence>
<name>A0A9K3LRI0_9STRA</name>
<feature type="compositionally biased region" description="Low complexity" evidence="1">
    <location>
        <begin position="1"/>
        <end position="13"/>
    </location>
</feature>